<dbReference type="RefSeq" id="WP_058450640.1">
    <property type="nucleotide sequence ID" value="NZ_CAAAJF010000001.1"/>
</dbReference>
<reference evidence="4 6" key="1">
    <citation type="submission" date="2015-11" db="EMBL/GenBank/DDBJ databases">
        <title>Genomic analysis of 38 Legionella species identifies large and diverse effector repertoires.</title>
        <authorList>
            <person name="Burstein D."/>
            <person name="Amaro F."/>
            <person name="Zusman T."/>
            <person name="Lifshitz Z."/>
            <person name="Cohen O."/>
            <person name="Gilbert J.A."/>
            <person name="Pupko T."/>
            <person name="Shuman H.A."/>
            <person name="Segal G."/>
        </authorList>
    </citation>
    <scope>NUCLEOTIDE SEQUENCE [LARGE SCALE GENOMIC DNA]</scope>
    <source>
        <strain evidence="4 6">JA-26-G1-E2</strain>
    </source>
</reference>
<proteinExistence type="predicted"/>
<dbReference type="Gene3D" id="3.40.50.300">
    <property type="entry name" value="P-loop containing nucleotide triphosphate hydrolases"/>
    <property type="match status" value="1"/>
</dbReference>
<dbReference type="Proteomes" id="UP000093336">
    <property type="component" value="Unassembled WGS sequence"/>
</dbReference>
<evidence type="ECO:0000259" key="3">
    <source>
        <dbReference type="Pfam" id="PF18493"/>
    </source>
</evidence>
<dbReference type="STRING" id="455.Ljam_2829"/>
<dbReference type="GO" id="GO:0005525">
    <property type="term" value="F:GTP binding"/>
    <property type="evidence" value="ECO:0007669"/>
    <property type="project" value="UniProtKB-KW"/>
</dbReference>
<dbReference type="SMART" id="SM00174">
    <property type="entry name" value="RHO"/>
    <property type="match status" value="1"/>
</dbReference>
<dbReference type="SUPFAM" id="SSF52540">
    <property type="entry name" value="P-loop containing nucleoside triphosphate hydrolases"/>
    <property type="match status" value="1"/>
</dbReference>
<evidence type="ECO:0000313" key="4">
    <source>
        <dbReference type="EMBL" id="KTD08634.1"/>
    </source>
</evidence>
<gene>
    <name evidence="5" type="ORF">A8135_04570</name>
    <name evidence="4" type="ORF">Ljam_2829</name>
</gene>
<evidence type="ECO:0000256" key="2">
    <source>
        <dbReference type="ARBA" id="ARBA00023134"/>
    </source>
</evidence>
<accession>A0A0W0UL79</accession>
<dbReference type="SMART" id="SM00175">
    <property type="entry name" value="RAB"/>
    <property type="match status" value="1"/>
</dbReference>
<dbReference type="InterPro" id="IPR027417">
    <property type="entry name" value="P-loop_NTPase"/>
</dbReference>
<dbReference type="Proteomes" id="UP000054715">
    <property type="component" value="Unassembled WGS sequence"/>
</dbReference>
<dbReference type="PATRIC" id="fig|455.5.peg.2972"/>
<dbReference type="Pfam" id="PF08477">
    <property type="entry name" value="Roc"/>
    <property type="match status" value="1"/>
</dbReference>
<organism evidence="4 6">
    <name type="scientific">Legionella jamestowniensis</name>
    <dbReference type="NCBI Taxonomy" id="455"/>
    <lineage>
        <taxon>Bacteria</taxon>
        <taxon>Pseudomonadati</taxon>
        <taxon>Pseudomonadota</taxon>
        <taxon>Gammaproteobacteria</taxon>
        <taxon>Legionellales</taxon>
        <taxon>Legionellaceae</taxon>
        <taxon>Legionella</taxon>
    </lineage>
</organism>
<dbReference type="InterPro" id="IPR041234">
    <property type="entry name" value="RavJ-like_C"/>
</dbReference>
<evidence type="ECO:0000256" key="1">
    <source>
        <dbReference type="ARBA" id="ARBA00022741"/>
    </source>
</evidence>
<dbReference type="InterPro" id="IPR050227">
    <property type="entry name" value="Rab"/>
</dbReference>
<dbReference type="EMBL" id="LNYG01000013">
    <property type="protein sequence ID" value="KTD08634.1"/>
    <property type="molecule type" value="Genomic_DNA"/>
</dbReference>
<comment type="caution">
    <text evidence="4">The sequence shown here is derived from an EMBL/GenBank/DDBJ whole genome shotgun (WGS) entry which is preliminary data.</text>
</comment>
<keyword evidence="2" id="KW-0342">GTP-binding</keyword>
<dbReference type="Pfam" id="PF18493">
    <property type="entry name" value="DUF5617"/>
    <property type="match status" value="1"/>
</dbReference>
<feature type="domain" description="RavJ-like C-terminal" evidence="3">
    <location>
        <begin position="187"/>
        <end position="287"/>
    </location>
</feature>
<dbReference type="GO" id="GO:0003924">
    <property type="term" value="F:GTPase activity"/>
    <property type="evidence" value="ECO:0007669"/>
    <property type="project" value="InterPro"/>
</dbReference>
<evidence type="ECO:0000313" key="5">
    <source>
        <dbReference type="EMBL" id="OCH96919.1"/>
    </source>
</evidence>
<dbReference type="AlphaFoldDB" id="A0A0W0UL79"/>
<dbReference type="OrthoDB" id="5639734at2"/>
<dbReference type="NCBIfam" id="TIGR00231">
    <property type="entry name" value="small_GTP"/>
    <property type="match status" value="1"/>
</dbReference>
<evidence type="ECO:0000313" key="7">
    <source>
        <dbReference type="Proteomes" id="UP000093336"/>
    </source>
</evidence>
<keyword evidence="1" id="KW-0547">Nucleotide-binding</keyword>
<protein>
    <submittedName>
        <fullName evidence="4">Rho GTPase (Miro-like)</fullName>
    </submittedName>
</protein>
<dbReference type="EMBL" id="LYOZ01000052">
    <property type="protein sequence ID" value="OCH96919.1"/>
    <property type="molecule type" value="Genomic_DNA"/>
</dbReference>
<name>A0A0W0UL79_9GAMM</name>
<keyword evidence="7" id="KW-1185">Reference proteome</keyword>
<reference evidence="5 7" key="2">
    <citation type="submission" date="2016-05" db="EMBL/GenBank/DDBJ databases">
        <authorList>
            <person name="Prochazka B."/>
            <person name="Indra A."/>
            <person name="Hasenberger P."/>
            <person name="Blaschitz M."/>
            <person name="Wagner L."/>
            <person name="Wewalka G."/>
            <person name="Sorschag S."/>
            <person name="Schmid D."/>
            <person name="Ruppitsch W."/>
        </authorList>
    </citation>
    <scope>NUCLEOTIDE SEQUENCE [LARGE SCALE GENOMIC DNA]</scope>
    <source>
        <strain evidence="5 7">974010_12</strain>
    </source>
</reference>
<dbReference type="PRINTS" id="PR00449">
    <property type="entry name" value="RASTRNSFRMNG"/>
</dbReference>
<dbReference type="PANTHER" id="PTHR47977">
    <property type="entry name" value="RAS-RELATED PROTEIN RAB"/>
    <property type="match status" value="1"/>
</dbReference>
<dbReference type="PROSITE" id="PS51419">
    <property type="entry name" value="RAB"/>
    <property type="match status" value="1"/>
</dbReference>
<evidence type="ECO:0000313" key="6">
    <source>
        <dbReference type="Proteomes" id="UP000054715"/>
    </source>
</evidence>
<dbReference type="InterPro" id="IPR001806">
    <property type="entry name" value="Small_GTPase"/>
</dbReference>
<dbReference type="InterPro" id="IPR005225">
    <property type="entry name" value="Small_GTP-bd"/>
</dbReference>
<sequence length="316" mass="35470">MFLKIVFMGPEKSGKTKIMDRLHNLSFDDNYTATIGVTFKTLKNKTSDYLEIWDLSGAKRFETLRPYYYRGSEIFCYCVDLSAEINLEQIQQELDQALTHSPRASIILVGTKADCCQNPQDKLNAITLKDIQVTATIVTSAKENSGLTDDQSNKSSLVDVLWAIANAIWEKKIKITKTVPPRSTQFPQSYHNVWEAELGAGDAAKSLLKDYSKVSNGVGFFASLQSTAKLLVTGHWGRNHHDAVLATLKEGYNNENNILSTLEEKLIEQGKPVNPKGSLAKRINFIQEKIGEKIIDIEELNRTIKENSNEKLTCCF</sequence>